<dbReference type="Proteomes" id="UP000321124">
    <property type="component" value="Chromosome"/>
</dbReference>
<dbReference type="NCBIfam" id="NF038109">
    <property type="entry name" value="tapY2_fam"/>
    <property type="match status" value="1"/>
</dbReference>
<dbReference type="InterPro" id="IPR049848">
    <property type="entry name" value="TapY2-like"/>
</dbReference>
<accession>A0A5B8QZ93</accession>
<protein>
    <submittedName>
        <fullName evidence="2">TapY2 family type IVa secretion system protein</fullName>
    </submittedName>
</protein>
<organism evidence="2 3">
    <name type="scientific">Shewanella decolorationis</name>
    <dbReference type="NCBI Taxonomy" id="256839"/>
    <lineage>
        <taxon>Bacteria</taxon>
        <taxon>Pseudomonadati</taxon>
        <taxon>Pseudomonadota</taxon>
        <taxon>Gammaproteobacteria</taxon>
        <taxon>Alteromonadales</taxon>
        <taxon>Shewanellaceae</taxon>
        <taxon>Shewanella</taxon>
    </lineage>
</organism>
<keyword evidence="1" id="KW-0732">Signal</keyword>
<dbReference type="RefSeq" id="WP_023267612.1">
    <property type="nucleotide sequence ID" value="NZ_BSOL01000011.1"/>
</dbReference>
<evidence type="ECO:0000313" key="3">
    <source>
        <dbReference type="Proteomes" id="UP000321124"/>
    </source>
</evidence>
<evidence type="ECO:0000313" key="2">
    <source>
        <dbReference type="EMBL" id="QDZ92013.1"/>
    </source>
</evidence>
<proteinExistence type="predicted"/>
<feature type="signal peptide" evidence="1">
    <location>
        <begin position="1"/>
        <end position="19"/>
    </location>
</feature>
<feature type="chain" id="PRO_5022732821" evidence="1">
    <location>
        <begin position="20"/>
        <end position="101"/>
    </location>
</feature>
<dbReference type="EMBL" id="CP031775">
    <property type="protein sequence ID" value="QDZ92013.1"/>
    <property type="molecule type" value="Genomic_DNA"/>
</dbReference>
<evidence type="ECO:0000256" key="1">
    <source>
        <dbReference type="SAM" id="SignalP"/>
    </source>
</evidence>
<dbReference type="OrthoDB" id="6267358at2"/>
<dbReference type="KEGG" id="sdeo:D0436_17000"/>
<sequence length="101" mass="11457">MKKLLITTILVLTSSHLWAAVASGQTEQDFKCYITSKKDAEIAFYRWKTSEMSLRMASLVGSLRQSNDGQKFYINTVEECVELSAKFSSSKAQELDRLTPR</sequence>
<dbReference type="AlphaFoldDB" id="A0A5B8QZ93"/>
<name>A0A5B8QZ93_9GAMM</name>
<reference evidence="2 3" key="1">
    <citation type="journal article" date="2019" name="Ecotoxicol. Environ. Saf.">
        <title>Microbial characterization of heavy metal resistant bacterial strains isolated from an electroplating wastewater treatment plant.</title>
        <authorList>
            <person name="Cai X."/>
            <person name="Zheng X."/>
            <person name="Zhang D."/>
            <person name="Iqbal W."/>
            <person name="Liu C."/>
            <person name="Yang B."/>
            <person name="Zhao X."/>
            <person name="Lu X."/>
            <person name="Mao Y."/>
        </authorList>
    </citation>
    <scope>NUCLEOTIDE SEQUENCE [LARGE SCALE GENOMIC DNA]</scope>
    <source>
        <strain evidence="2 3">Ni1-3</strain>
    </source>
</reference>
<gene>
    <name evidence="2" type="ORF">D0436_17000</name>
</gene>